<dbReference type="PANTHER" id="PTHR33540:SF2">
    <property type="entry name" value="TRNA THREONYLCARBAMOYLADENOSINE BIOSYNTHESIS PROTEIN TSAE"/>
    <property type="match status" value="1"/>
</dbReference>
<comment type="caution">
    <text evidence="11">The sequence shown here is derived from an EMBL/GenBank/DDBJ whole genome shotgun (WGS) entry which is preliminary data.</text>
</comment>
<gene>
    <name evidence="11" type="primary">tsaE</name>
    <name evidence="11" type="ORF">IAC55_05675</name>
</gene>
<keyword evidence="9" id="KW-0460">Magnesium</keyword>
<keyword evidence="6" id="KW-0479">Metal-binding</keyword>
<comment type="subcellular location">
    <subcellularLocation>
        <location evidence="1">Cytoplasm</location>
    </subcellularLocation>
</comment>
<dbReference type="GO" id="GO:0005524">
    <property type="term" value="F:ATP binding"/>
    <property type="evidence" value="ECO:0007669"/>
    <property type="project" value="UniProtKB-KW"/>
</dbReference>
<evidence type="ECO:0000256" key="2">
    <source>
        <dbReference type="ARBA" id="ARBA00007599"/>
    </source>
</evidence>
<organism evidence="11 12">
    <name type="scientific">Candidatus Fimicola merdigallinarum</name>
    <dbReference type="NCBI Taxonomy" id="2840819"/>
    <lineage>
        <taxon>Bacteria</taxon>
        <taxon>Bacillati</taxon>
        <taxon>Bacillota</taxon>
        <taxon>Clostridia</taxon>
        <taxon>Lachnospirales</taxon>
        <taxon>Lachnospiraceae</taxon>
        <taxon>Lachnospiraceae incertae sedis</taxon>
        <taxon>Candidatus Fimicola</taxon>
    </lineage>
</organism>
<evidence type="ECO:0000256" key="8">
    <source>
        <dbReference type="ARBA" id="ARBA00022840"/>
    </source>
</evidence>
<dbReference type="GO" id="GO:0046872">
    <property type="term" value="F:metal ion binding"/>
    <property type="evidence" value="ECO:0007669"/>
    <property type="project" value="UniProtKB-KW"/>
</dbReference>
<protein>
    <recommendedName>
        <fullName evidence="3">tRNA threonylcarbamoyladenosine biosynthesis protein TsaE</fullName>
    </recommendedName>
    <alternativeName>
        <fullName evidence="10">t(6)A37 threonylcarbamoyladenosine biosynthesis protein TsaE</fullName>
    </alternativeName>
</protein>
<dbReference type="GO" id="GO:0005737">
    <property type="term" value="C:cytoplasm"/>
    <property type="evidence" value="ECO:0007669"/>
    <property type="project" value="UniProtKB-SubCell"/>
</dbReference>
<evidence type="ECO:0000313" key="11">
    <source>
        <dbReference type="EMBL" id="MBO8434790.1"/>
    </source>
</evidence>
<evidence type="ECO:0000256" key="1">
    <source>
        <dbReference type="ARBA" id="ARBA00004496"/>
    </source>
</evidence>
<dbReference type="Gene3D" id="3.40.50.300">
    <property type="entry name" value="P-loop containing nucleotide triphosphate hydrolases"/>
    <property type="match status" value="1"/>
</dbReference>
<evidence type="ECO:0000256" key="7">
    <source>
        <dbReference type="ARBA" id="ARBA00022741"/>
    </source>
</evidence>
<evidence type="ECO:0000313" key="12">
    <source>
        <dbReference type="Proteomes" id="UP000823611"/>
    </source>
</evidence>
<evidence type="ECO:0000256" key="5">
    <source>
        <dbReference type="ARBA" id="ARBA00022694"/>
    </source>
</evidence>
<sequence>MIFETVSPEETAKIGREIGEKAKKGDIYCLEGDLGVGKTVFTKGFAEGIDIHDHITSPTFNIVNEYYGKLPMYHFDMYRISCVEELDDIGYEEYFFGDGVCLIEWASLVQEAIPENAKWIKIEKNLEKGLDYRKITIE</sequence>
<evidence type="ECO:0000256" key="4">
    <source>
        <dbReference type="ARBA" id="ARBA00022490"/>
    </source>
</evidence>
<keyword evidence="8" id="KW-0067">ATP-binding</keyword>
<keyword evidence="5" id="KW-0819">tRNA processing</keyword>
<evidence type="ECO:0000256" key="10">
    <source>
        <dbReference type="ARBA" id="ARBA00032441"/>
    </source>
</evidence>
<accession>A0A9D9DXF6</accession>
<dbReference type="InterPro" id="IPR027417">
    <property type="entry name" value="P-loop_NTPase"/>
</dbReference>
<dbReference type="EMBL" id="JADIMX010000106">
    <property type="protein sequence ID" value="MBO8434790.1"/>
    <property type="molecule type" value="Genomic_DNA"/>
</dbReference>
<evidence type="ECO:0000256" key="3">
    <source>
        <dbReference type="ARBA" id="ARBA00019010"/>
    </source>
</evidence>
<keyword evidence="7" id="KW-0547">Nucleotide-binding</keyword>
<dbReference type="GO" id="GO:0002949">
    <property type="term" value="P:tRNA threonylcarbamoyladenosine modification"/>
    <property type="evidence" value="ECO:0007669"/>
    <property type="project" value="InterPro"/>
</dbReference>
<dbReference type="AlphaFoldDB" id="A0A9D9DXF6"/>
<proteinExistence type="inferred from homology"/>
<comment type="similarity">
    <text evidence="2">Belongs to the TsaE family.</text>
</comment>
<dbReference type="Pfam" id="PF02367">
    <property type="entry name" value="TsaE"/>
    <property type="match status" value="1"/>
</dbReference>
<dbReference type="InterPro" id="IPR003442">
    <property type="entry name" value="T6A_TsaE"/>
</dbReference>
<evidence type="ECO:0000256" key="9">
    <source>
        <dbReference type="ARBA" id="ARBA00022842"/>
    </source>
</evidence>
<evidence type="ECO:0000256" key="6">
    <source>
        <dbReference type="ARBA" id="ARBA00022723"/>
    </source>
</evidence>
<reference evidence="11" key="2">
    <citation type="journal article" date="2021" name="PeerJ">
        <title>Extensive microbial diversity within the chicken gut microbiome revealed by metagenomics and culture.</title>
        <authorList>
            <person name="Gilroy R."/>
            <person name="Ravi A."/>
            <person name="Getino M."/>
            <person name="Pursley I."/>
            <person name="Horton D.L."/>
            <person name="Alikhan N.F."/>
            <person name="Baker D."/>
            <person name="Gharbi K."/>
            <person name="Hall N."/>
            <person name="Watson M."/>
            <person name="Adriaenssens E.M."/>
            <person name="Foster-Nyarko E."/>
            <person name="Jarju S."/>
            <person name="Secka A."/>
            <person name="Antonio M."/>
            <person name="Oren A."/>
            <person name="Chaudhuri R.R."/>
            <person name="La Ragione R."/>
            <person name="Hildebrand F."/>
            <person name="Pallen M.J."/>
        </authorList>
    </citation>
    <scope>NUCLEOTIDE SEQUENCE</scope>
    <source>
        <strain evidence="11">F6-4510</strain>
    </source>
</reference>
<dbReference type="NCBIfam" id="TIGR00150">
    <property type="entry name" value="T6A_YjeE"/>
    <property type="match status" value="1"/>
</dbReference>
<name>A0A9D9DXF6_9FIRM</name>
<reference evidence="11" key="1">
    <citation type="submission" date="2020-10" db="EMBL/GenBank/DDBJ databases">
        <authorList>
            <person name="Gilroy R."/>
        </authorList>
    </citation>
    <scope>NUCLEOTIDE SEQUENCE</scope>
    <source>
        <strain evidence="11">F6-4510</strain>
    </source>
</reference>
<keyword evidence="4" id="KW-0963">Cytoplasm</keyword>
<dbReference type="SUPFAM" id="SSF52540">
    <property type="entry name" value="P-loop containing nucleoside triphosphate hydrolases"/>
    <property type="match status" value="1"/>
</dbReference>
<dbReference type="Proteomes" id="UP000823611">
    <property type="component" value="Unassembled WGS sequence"/>
</dbReference>
<dbReference type="PANTHER" id="PTHR33540">
    <property type="entry name" value="TRNA THREONYLCARBAMOYLADENOSINE BIOSYNTHESIS PROTEIN TSAE"/>
    <property type="match status" value="1"/>
</dbReference>